<feature type="transmembrane region" description="Helical" evidence="1">
    <location>
        <begin position="152"/>
        <end position="179"/>
    </location>
</feature>
<evidence type="ECO:0000313" key="2">
    <source>
        <dbReference type="EMBL" id="OBZ88942.1"/>
    </source>
</evidence>
<organism evidence="2 3">
    <name type="scientific">Choanephora cucurbitarum</name>
    <dbReference type="NCBI Taxonomy" id="101091"/>
    <lineage>
        <taxon>Eukaryota</taxon>
        <taxon>Fungi</taxon>
        <taxon>Fungi incertae sedis</taxon>
        <taxon>Mucoromycota</taxon>
        <taxon>Mucoromycotina</taxon>
        <taxon>Mucoromycetes</taxon>
        <taxon>Mucorales</taxon>
        <taxon>Mucorineae</taxon>
        <taxon>Choanephoraceae</taxon>
        <taxon>Choanephoroideae</taxon>
        <taxon>Choanephora</taxon>
    </lineage>
</organism>
<protein>
    <submittedName>
        <fullName evidence="2">Uncharacterized protein</fullName>
    </submittedName>
</protein>
<feature type="transmembrane region" description="Helical" evidence="1">
    <location>
        <begin position="114"/>
        <end position="140"/>
    </location>
</feature>
<proteinExistence type="predicted"/>
<gene>
    <name evidence="2" type="ORF">A0J61_03006</name>
</gene>
<feature type="transmembrane region" description="Helical" evidence="1">
    <location>
        <begin position="5"/>
        <end position="28"/>
    </location>
</feature>
<feature type="transmembrane region" description="Helical" evidence="1">
    <location>
        <begin position="81"/>
        <end position="102"/>
    </location>
</feature>
<name>A0A1C7NIK4_9FUNG</name>
<keyword evidence="1" id="KW-0472">Membrane</keyword>
<dbReference type="AlphaFoldDB" id="A0A1C7NIK4"/>
<comment type="caution">
    <text evidence="2">The sequence shown here is derived from an EMBL/GenBank/DDBJ whole genome shotgun (WGS) entry which is preliminary data.</text>
</comment>
<dbReference type="Gene3D" id="1.20.140.150">
    <property type="match status" value="1"/>
</dbReference>
<dbReference type="InParanoid" id="A0A1C7NIK4"/>
<dbReference type="OrthoDB" id="61370at2759"/>
<keyword evidence="3" id="KW-1185">Reference proteome</keyword>
<accession>A0A1C7NIK4</accession>
<dbReference type="Proteomes" id="UP000093000">
    <property type="component" value="Unassembled WGS sequence"/>
</dbReference>
<keyword evidence="1" id="KW-0812">Transmembrane</keyword>
<dbReference type="EMBL" id="LUGH01000122">
    <property type="protein sequence ID" value="OBZ88942.1"/>
    <property type="molecule type" value="Genomic_DNA"/>
</dbReference>
<keyword evidence="1" id="KW-1133">Transmembrane helix</keyword>
<sequence length="190" mass="21392">MSVSLLGYVVTFFVFLSNYALTLSAIAFPKWLTFVTPIPFYMETNYGLFRLCRSMTGECRPFPSYDHGDCQEDGFCELWRAAAAGMIVSAILGGLTILALLATMCTQRRKRAKAWAPISFMLVAYALPQILSMSLIAYVFNTSATFYMGTRYNFSFIFCIISWILSVMMAVVLSMIAILSPPEYAYHPFN</sequence>
<reference evidence="2 3" key="1">
    <citation type="submission" date="2016-03" db="EMBL/GenBank/DDBJ databases">
        <title>Choanephora cucurbitarum.</title>
        <authorList>
            <person name="Min B."/>
            <person name="Park H."/>
            <person name="Park J.-H."/>
            <person name="Shin H.-D."/>
            <person name="Choi I.-G."/>
        </authorList>
    </citation>
    <scope>NUCLEOTIDE SEQUENCE [LARGE SCALE GENOMIC DNA]</scope>
    <source>
        <strain evidence="2 3">KUS-F28377</strain>
    </source>
</reference>
<evidence type="ECO:0000313" key="3">
    <source>
        <dbReference type="Proteomes" id="UP000093000"/>
    </source>
</evidence>
<evidence type="ECO:0000256" key="1">
    <source>
        <dbReference type="SAM" id="Phobius"/>
    </source>
</evidence>